<dbReference type="AlphaFoldDB" id="A0A8J3DS81"/>
<dbReference type="InterPro" id="IPR037185">
    <property type="entry name" value="EmrE-like"/>
</dbReference>
<reference evidence="8" key="1">
    <citation type="journal article" date="2014" name="Int. J. Syst. Evol. Microbiol.">
        <title>Complete genome sequence of Corynebacterium casei LMG S-19264T (=DSM 44701T), isolated from a smear-ripened cheese.</title>
        <authorList>
            <consortium name="US DOE Joint Genome Institute (JGI-PGF)"/>
            <person name="Walter F."/>
            <person name="Albersmeier A."/>
            <person name="Kalinowski J."/>
            <person name="Ruckert C."/>
        </authorList>
    </citation>
    <scope>NUCLEOTIDE SEQUENCE</scope>
    <source>
        <strain evidence="8">KCTC 42249</strain>
    </source>
</reference>
<dbReference type="SUPFAM" id="SSF103481">
    <property type="entry name" value="Multidrug resistance efflux transporter EmrE"/>
    <property type="match status" value="2"/>
</dbReference>
<reference evidence="8" key="2">
    <citation type="submission" date="2020-09" db="EMBL/GenBank/DDBJ databases">
        <authorList>
            <person name="Sun Q."/>
            <person name="Kim S."/>
        </authorList>
    </citation>
    <scope>NUCLEOTIDE SEQUENCE</scope>
    <source>
        <strain evidence="8">KCTC 42249</strain>
    </source>
</reference>
<dbReference type="Proteomes" id="UP000630142">
    <property type="component" value="Unassembled WGS sequence"/>
</dbReference>
<feature type="transmembrane region" description="Helical" evidence="6">
    <location>
        <begin position="276"/>
        <end position="293"/>
    </location>
</feature>
<organism evidence="8 9">
    <name type="scientific">Tianweitania populi</name>
    <dbReference type="NCBI Taxonomy" id="1607949"/>
    <lineage>
        <taxon>Bacteria</taxon>
        <taxon>Pseudomonadati</taxon>
        <taxon>Pseudomonadota</taxon>
        <taxon>Alphaproteobacteria</taxon>
        <taxon>Hyphomicrobiales</taxon>
        <taxon>Phyllobacteriaceae</taxon>
        <taxon>Tianweitania</taxon>
    </lineage>
</organism>
<keyword evidence="3 6" id="KW-0812">Transmembrane</keyword>
<comment type="caution">
    <text evidence="8">The sequence shown here is derived from an EMBL/GenBank/DDBJ whole genome shotgun (WGS) entry which is preliminary data.</text>
</comment>
<evidence type="ECO:0000313" key="9">
    <source>
        <dbReference type="Proteomes" id="UP000630142"/>
    </source>
</evidence>
<gene>
    <name evidence="8" type="ORF">GCM10016234_34390</name>
</gene>
<dbReference type="EMBL" id="BMZQ01000003">
    <property type="protein sequence ID" value="GHD21089.1"/>
    <property type="molecule type" value="Genomic_DNA"/>
</dbReference>
<feature type="domain" description="EamA" evidence="7">
    <location>
        <begin position="161"/>
        <end position="291"/>
    </location>
</feature>
<proteinExistence type="predicted"/>
<evidence type="ECO:0000259" key="7">
    <source>
        <dbReference type="Pfam" id="PF00892"/>
    </source>
</evidence>
<dbReference type="InterPro" id="IPR050638">
    <property type="entry name" value="AA-Vitamin_Transporters"/>
</dbReference>
<accession>A0A8J3DS81</accession>
<dbReference type="PANTHER" id="PTHR32322:SF18">
    <property type="entry name" value="S-ADENOSYLMETHIONINE_S-ADENOSYLHOMOCYSTEINE TRANSPORTER"/>
    <property type="match status" value="1"/>
</dbReference>
<dbReference type="Pfam" id="PF00892">
    <property type="entry name" value="EamA"/>
    <property type="match status" value="2"/>
</dbReference>
<evidence type="ECO:0000256" key="5">
    <source>
        <dbReference type="ARBA" id="ARBA00023136"/>
    </source>
</evidence>
<dbReference type="RefSeq" id="WP_189506366.1">
    <property type="nucleotide sequence ID" value="NZ_BMZQ01000003.1"/>
</dbReference>
<keyword evidence="4 6" id="KW-1133">Transmembrane helix</keyword>
<feature type="domain" description="EamA" evidence="7">
    <location>
        <begin position="13"/>
        <end position="145"/>
    </location>
</feature>
<evidence type="ECO:0000256" key="2">
    <source>
        <dbReference type="ARBA" id="ARBA00022475"/>
    </source>
</evidence>
<name>A0A8J3DS81_9HYPH</name>
<evidence type="ECO:0000256" key="3">
    <source>
        <dbReference type="ARBA" id="ARBA00022692"/>
    </source>
</evidence>
<evidence type="ECO:0000256" key="1">
    <source>
        <dbReference type="ARBA" id="ARBA00004651"/>
    </source>
</evidence>
<feature type="transmembrane region" description="Helical" evidence="6">
    <location>
        <begin position="102"/>
        <end position="123"/>
    </location>
</feature>
<protein>
    <submittedName>
        <fullName evidence="8">Membrane protein</fullName>
    </submittedName>
</protein>
<feature type="transmembrane region" description="Helical" evidence="6">
    <location>
        <begin position="77"/>
        <end position="96"/>
    </location>
</feature>
<feature type="transmembrane region" description="Helical" evidence="6">
    <location>
        <begin position="223"/>
        <end position="241"/>
    </location>
</feature>
<keyword evidence="2" id="KW-1003">Cell membrane</keyword>
<feature type="transmembrane region" description="Helical" evidence="6">
    <location>
        <begin position="130"/>
        <end position="147"/>
    </location>
</feature>
<evidence type="ECO:0000256" key="4">
    <source>
        <dbReference type="ARBA" id="ARBA00022989"/>
    </source>
</evidence>
<keyword evidence="9" id="KW-1185">Reference proteome</keyword>
<comment type="subcellular location">
    <subcellularLocation>
        <location evidence="1">Cell membrane</location>
        <topology evidence="1">Multi-pass membrane protein</topology>
    </subcellularLocation>
</comment>
<keyword evidence="5 6" id="KW-0472">Membrane</keyword>
<sequence>MTQTNTFRTASLAILAPLATVLIWSGNAIVTKAAAGVVAPSAIAFYRWALALIVLAPFVAPAAWSNRAAAKAVWGKLFIGGLLGMVIYQCLAYVAAETTTAINMGVILALMPLFSTLLASIFAGERLTTARIVGGVISIGGLVYLTSQGDPMNLVRGGLHIGDALMLVAVLANAFYGVLLKRWGLTLPVWELLFWQIVAATIVLVPVWLLGPIEPIDAAGVPLILYAAIPASLLAPLFWMVGIAKLGAARTALTINLLPVVVALLAWAILGERLHAYHYIGGGVALLGVVVGLREWKIGRPRDDTPNAAAWATEEV</sequence>
<evidence type="ECO:0000256" key="6">
    <source>
        <dbReference type="SAM" id="Phobius"/>
    </source>
</evidence>
<feature type="transmembrane region" description="Helical" evidence="6">
    <location>
        <begin position="159"/>
        <end position="180"/>
    </location>
</feature>
<dbReference type="PANTHER" id="PTHR32322">
    <property type="entry name" value="INNER MEMBRANE TRANSPORTER"/>
    <property type="match status" value="1"/>
</dbReference>
<evidence type="ECO:0000313" key="8">
    <source>
        <dbReference type="EMBL" id="GHD21089.1"/>
    </source>
</evidence>
<feature type="transmembrane region" description="Helical" evidence="6">
    <location>
        <begin position="253"/>
        <end position="270"/>
    </location>
</feature>
<feature type="transmembrane region" description="Helical" evidence="6">
    <location>
        <begin position="192"/>
        <end position="211"/>
    </location>
</feature>
<dbReference type="GO" id="GO:0005886">
    <property type="term" value="C:plasma membrane"/>
    <property type="evidence" value="ECO:0007669"/>
    <property type="project" value="UniProtKB-SubCell"/>
</dbReference>
<feature type="transmembrane region" description="Helical" evidence="6">
    <location>
        <begin position="45"/>
        <end position="65"/>
    </location>
</feature>
<dbReference type="InterPro" id="IPR000620">
    <property type="entry name" value="EamA_dom"/>
</dbReference>